<dbReference type="SUPFAM" id="SSF81296">
    <property type="entry name" value="E set domains"/>
    <property type="match status" value="1"/>
</dbReference>
<feature type="domain" description="Fibronectin type-III" evidence="3">
    <location>
        <begin position="1406"/>
        <end position="1501"/>
    </location>
</feature>
<name>A0A6P1MD55_9BACT</name>
<dbReference type="EMBL" id="CP047593">
    <property type="protein sequence ID" value="QHI69526.1"/>
    <property type="molecule type" value="Genomic_DNA"/>
</dbReference>
<dbReference type="Gene3D" id="2.60.40.10">
    <property type="entry name" value="Immunoglobulins"/>
    <property type="match status" value="2"/>
</dbReference>
<dbReference type="InterPro" id="IPR002909">
    <property type="entry name" value="IPT_dom"/>
</dbReference>
<dbReference type="KEGG" id="taer:GT409_08675"/>
<dbReference type="Pfam" id="PF01833">
    <property type="entry name" value="TIG"/>
    <property type="match status" value="1"/>
</dbReference>
<protein>
    <recommendedName>
        <fullName evidence="3">Fibronectin type-III domain-containing protein</fullName>
    </recommendedName>
</protein>
<dbReference type="PROSITE" id="PS50853">
    <property type="entry name" value="FN3"/>
    <property type="match status" value="1"/>
</dbReference>
<evidence type="ECO:0000313" key="5">
    <source>
        <dbReference type="Proteomes" id="UP000464954"/>
    </source>
</evidence>
<feature type="chain" id="PRO_5026830862" description="Fibronectin type-III domain-containing protein" evidence="2">
    <location>
        <begin position="26"/>
        <end position="1782"/>
    </location>
</feature>
<dbReference type="SUPFAM" id="SSF49265">
    <property type="entry name" value="Fibronectin type III"/>
    <property type="match status" value="1"/>
</dbReference>
<feature type="signal peptide" evidence="2">
    <location>
        <begin position="1"/>
        <end position="25"/>
    </location>
</feature>
<dbReference type="SMART" id="SM00060">
    <property type="entry name" value="FN3"/>
    <property type="match status" value="1"/>
</dbReference>
<proteinExistence type="predicted"/>
<dbReference type="CDD" id="cd00063">
    <property type="entry name" value="FN3"/>
    <property type="match status" value="1"/>
</dbReference>
<evidence type="ECO:0000256" key="1">
    <source>
        <dbReference type="SAM" id="MobiDB-lite"/>
    </source>
</evidence>
<dbReference type="InterPro" id="IPR057693">
    <property type="entry name" value="DUF7933"/>
</dbReference>
<dbReference type="InterPro" id="IPR013783">
    <property type="entry name" value="Ig-like_fold"/>
</dbReference>
<sequence length="1782" mass="180639">MKYSSLLSTLCACLFGAISSANAQAAFSKVFSPDTIGPDNHSTLTFTIGNGSSVPARELAFTDILPPGVIIASPANALIDGGEGTLSAPDGGSAIVFSDGKVSAFSSCTISVNVTSSTPGTHSSVSGVLTSSQGSSGTASDDLTVSTSRPGFSKSFSPASVGYGGRITLTYTIDNTLNASVVGTVTFSDHLPNGMVIADPANAWTDCVNTTSPNTTITAVPGTDMISLAALGNTFAGFEVLPAGAVRTVTVDVVPESIGSLVSSGPEMLADYSSVGLAGTTLNVAEDQLILKESFLNDPVSPGSTNASLEFTIINRSRSATATQISFTNDLNVTLSGLIASGSMLTDICGPGSTLDVGSQIVLSGGTLGSGETRSFRVPLQVPVSATSRAYTNATSPVTGWMDGVKVSGTAARDSLFISSAPVFTKEFIDDPTTGGGTVTLRYTLTNQDPSASVTNIAFTDDIGGNMINREGAIPGMAAKSLVAEDGLSPAPLTDICGPGSMLTITDPNDSLPSPPYPNLPPDPTLLMFSGGSLAPAGQPGDSCSFDVVLDIPSGLPSGEYISTTSELTASPENGAAASDALVVISAPMLTKEFIGDPVAPGGTVTLQYTLSYPEEATAPATEITFTDDLNTALAGLAANLPVIPDPPCGAGSSLSGSAGNTLLTLNNGTLSPGESRTFQVTLNIPAGASAGSFVSSTSLVAANIAGMATTASTASDDLTISSLIFTKEFLDDPLIAGETGTLRYVIQNVHPAEDAAINSFSDDLSSALSGLAVAGAVTQDSCGGTLSGTTTLTYIGGNVPHGQTAVIDVPVAVPVGAGDGAYRSVSGLLSATQAGASVTAGPATDVLEVNSSRLLLTLNIRDDLVKPGDETVFELTLKNLDASRTASNIGFSVDLDHVISGMTFGQILFNEIQGGLSVGGASLMTVSGASLAAGASANVRLIATVPANTANGNYSFTSSILTGSIDGLDVRGSAAGDTLEVLQLLPFSQSFDGPTVAGGSATLTFSLSNPWTNTVSALRFSEDLDSIMTGLVAVTLPESPLGEGSVMSGTSFLTLTGGELSPGENVTFDVEVQVPANAAAGTYFASTSDLTANGLTRSDPATANLVIEPPPTFSKTFSPDSVAYGETSTLTFTIDNTASVLDAIGLDFTDNLPAGLVVASPANASTTLTGGTLTAVQGSGSISYTGGSVAAGTSGIVQVDVTATAVGSFINTSGSLTSSSGNSGTATDTLTVVKADQTISFPSLGTQAVTNQIGLAATATSGLGVNFAVISGPASISSGTNLSFSSAGTVSLRASQSGDGNWNAAAITNTFDVLGVITNVAPDSGTVFGGTEVVIDGLWLGNGSDITNVTLCGISAAIVSQSVHSVTVSSSVAPPVQTNGNVVVESGFGSVVLTNGYTYRPVPLPPTARSAVDITDSQFVARWKSNDETATHYFVDVAESTNFTAMTGIYTNWNAGGNTACLVTGLVDGVTYWYRVRAANLYGSSFDSNLIEVPVSTNTPYVKQEITNGLVSAGSGDELELSDLFHGTDKSYQIISNSNPALVSAALDENSGTLTFVYTAGMSGTALITIREWTETDYTGFYVDNTIQLVVTDDQPAWSAGAVTFNLGNGLFEQVVSVTNTSGNTAQSVTLTVSNITDGATLYNATGTDSDGNAEIHWVGTLAGGVAMDFTLQYYTAAMGVTPTGTVSVSLSLEHPDVVLDEANEITLIGTVESGSTFVIAFNAEIGATYYVQYAETPAGPWKTAYPPITALTEQVQWVDSGPPVTEPAGSSRVYRVIKAD</sequence>
<feature type="region of interest" description="Disordered" evidence="1">
    <location>
        <begin position="115"/>
        <end position="145"/>
    </location>
</feature>
<keyword evidence="5" id="KW-1185">Reference proteome</keyword>
<evidence type="ECO:0000256" key="2">
    <source>
        <dbReference type="SAM" id="SignalP"/>
    </source>
</evidence>
<dbReference type="RefSeq" id="WP_160628708.1">
    <property type="nucleotide sequence ID" value="NZ_CP047593.1"/>
</dbReference>
<dbReference type="InterPro" id="IPR036116">
    <property type="entry name" value="FN3_sf"/>
</dbReference>
<evidence type="ECO:0000313" key="4">
    <source>
        <dbReference type="EMBL" id="QHI69526.1"/>
    </source>
</evidence>
<dbReference type="InterPro" id="IPR014756">
    <property type="entry name" value="Ig_E-set"/>
</dbReference>
<evidence type="ECO:0000259" key="3">
    <source>
        <dbReference type="PROSITE" id="PS50853"/>
    </source>
</evidence>
<gene>
    <name evidence="4" type="ORF">GT409_08675</name>
</gene>
<dbReference type="Pfam" id="PF25564">
    <property type="entry name" value="DUF7933"/>
    <property type="match status" value="8"/>
</dbReference>
<organism evidence="4 5">
    <name type="scientific">Tichowtungia aerotolerans</name>
    <dbReference type="NCBI Taxonomy" id="2697043"/>
    <lineage>
        <taxon>Bacteria</taxon>
        <taxon>Pseudomonadati</taxon>
        <taxon>Kiritimatiellota</taxon>
        <taxon>Tichowtungiia</taxon>
        <taxon>Tichowtungiales</taxon>
        <taxon>Tichowtungiaceae</taxon>
        <taxon>Tichowtungia</taxon>
    </lineage>
</organism>
<reference evidence="4 5" key="1">
    <citation type="submission" date="2020-01" db="EMBL/GenBank/DDBJ databases">
        <title>Ponticoccus aerotolerans gen. nov., sp. nov., an anaerobic bacterium and proposal of Ponticoccusceae fam. nov., Ponticoccusles ord. nov. and Ponticoccuse classis nov. in the phylum Kiritimatiellaeota.</title>
        <authorList>
            <person name="Zhou L.Y."/>
            <person name="Du Z.J."/>
        </authorList>
    </citation>
    <scope>NUCLEOTIDE SEQUENCE [LARGE SCALE GENOMIC DNA]</scope>
    <source>
        <strain evidence="4 5">S-5007</strain>
    </source>
</reference>
<dbReference type="Proteomes" id="UP000464954">
    <property type="component" value="Chromosome"/>
</dbReference>
<accession>A0A6P1MD55</accession>
<dbReference type="InterPro" id="IPR003961">
    <property type="entry name" value="FN3_dom"/>
</dbReference>
<keyword evidence="2" id="KW-0732">Signal</keyword>